<dbReference type="KEGG" id="psyt:DSAG12_01881"/>
<sequence length="693" mass="82641">MEKINLTITILLSIPWMIFGLSPGFFLHYAISNKKFRFILIPYYFALGIFYISLITLLLEIFHINSLLLQTILIIIIDFFLIWIILINKKKGHTTQKIQDSEENSNRKYIHFKNYSFESNSFLSICLSIIIILISLILFISNLKYPQYDTWVYYYRCMDVLNYDFSLFAHFGTYIDDIVNSNLIIYVWNFIFLISPQNFYFHNFILTITFPIIQIAIFLILIYTICVKILKVNPIYTFGIYLAGYYLNTWLSFTLPSSLSLIFVLLVLIEFYSSSKITYSNMGRFFVLAIFLFHRTTFLLIFLLIILYDMKEFFSIFKKGIFNFPDLFRRKFNVSINKKTFVIIFYSLLFCIFLASSLIFHDFIGNLLIFIFDRLAGLFPETKVFYRYFIPSIDLWFSQLSGPLIFIFGITYPYRKNKKRTNLSVNTNILGITYIFTLLLLAICLLLPYWSLISFFPYIFYRYFIFLDVSLIIIAPVSMKYWIPKISSFLKKKIFKNKKQTTILKYIKGAILLQIILYSFVHISSNYSFFFFNAYVKDEHIESYIWMKENTGHDDLILILPHPISNSLNAFSQSILYDRYVVGFNESKYLFNTLLNRYYYLDNYLNDLIDYLNYSRKVLRQNGRVLSEKIYTTEKSVKYLVIESVFNEDLYELIKDSPSFIEIYHEYVQDYYVSNIKTINPLNYSLSIFEIQY</sequence>
<keyword evidence="2" id="KW-1185">Reference proteome</keyword>
<dbReference type="Proteomes" id="UP000321408">
    <property type="component" value="Chromosome"/>
</dbReference>
<protein>
    <submittedName>
        <fullName evidence="1">Uncharacterized protein</fullName>
    </submittedName>
</protein>
<evidence type="ECO:0000313" key="1">
    <source>
        <dbReference type="EMBL" id="QEE16053.2"/>
    </source>
</evidence>
<reference evidence="1 2" key="1">
    <citation type="journal article" date="2020" name="Nature">
        <title>Isolation of an archaeon at the prokaryote-eukaryote interface.</title>
        <authorList>
            <person name="Imachi H."/>
            <person name="Nobu M.K."/>
            <person name="Nakahara N."/>
            <person name="Morono Y."/>
            <person name="Ogawara M."/>
            <person name="Takaki Y."/>
            <person name="Takano Y."/>
            <person name="Uematsu K."/>
            <person name="Ikuta T."/>
            <person name="Ito M."/>
            <person name="Matsui Y."/>
            <person name="Miyazaki M."/>
            <person name="Murata K."/>
            <person name="Saito Y."/>
            <person name="Sakai S."/>
            <person name="Song C."/>
            <person name="Tasumi E."/>
            <person name="Yamanaka Y."/>
            <person name="Yamaguchi T."/>
            <person name="Kamagata Y."/>
            <person name="Tamaki H."/>
            <person name="Takai K."/>
        </authorList>
    </citation>
    <scope>NUCLEOTIDE SEQUENCE [LARGE SCALE GENOMIC DNA]</scope>
    <source>
        <strain evidence="1 2">MK-D1</strain>
    </source>
</reference>
<accession>A0A5B9DAB4</accession>
<evidence type="ECO:0000313" key="2">
    <source>
        <dbReference type="Proteomes" id="UP000321408"/>
    </source>
</evidence>
<dbReference type="AlphaFoldDB" id="A0A5B9DAB4"/>
<gene>
    <name evidence="1" type="ORF">DSAG12_01881</name>
</gene>
<reference evidence="1 2" key="2">
    <citation type="journal article" date="2024" name="Int. J. Syst. Evol. Microbiol.">
        <title>Promethearchaeum syntrophicum gen. nov., sp. nov., an anaerobic, obligately syntrophic archaeon, the first isolate of the lineage 'Asgard' archaea, and proposal of the new archaeal phylum Promethearchaeota phyl. nov. and kingdom Promethearchaeati regn. nov.</title>
        <authorList>
            <person name="Imachi H."/>
            <person name="Nobu M.K."/>
            <person name="Kato S."/>
            <person name="Takaki Y."/>
            <person name="Miyazaki M."/>
            <person name="Miyata M."/>
            <person name="Ogawara M."/>
            <person name="Saito Y."/>
            <person name="Sakai S."/>
            <person name="Tahara Y.O."/>
            <person name="Takano Y."/>
            <person name="Tasumi E."/>
            <person name="Uematsu K."/>
            <person name="Yoshimura T."/>
            <person name="Itoh T."/>
            <person name="Ohkuma M."/>
            <person name="Takai K."/>
        </authorList>
    </citation>
    <scope>NUCLEOTIDE SEQUENCE [LARGE SCALE GENOMIC DNA]</scope>
    <source>
        <strain evidence="1 2">MK-D1</strain>
    </source>
</reference>
<organism evidence="1 2">
    <name type="scientific">Promethearchaeum syntrophicum</name>
    <dbReference type="NCBI Taxonomy" id="2594042"/>
    <lineage>
        <taxon>Archaea</taxon>
        <taxon>Promethearchaeati</taxon>
        <taxon>Promethearchaeota</taxon>
        <taxon>Promethearchaeia</taxon>
        <taxon>Promethearchaeales</taxon>
        <taxon>Promethearchaeaceae</taxon>
        <taxon>Promethearchaeum</taxon>
    </lineage>
</organism>
<proteinExistence type="predicted"/>
<dbReference type="EMBL" id="CP042905">
    <property type="protein sequence ID" value="QEE16053.2"/>
    <property type="molecule type" value="Genomic_DNA"/>
</dbReference>
<name>A0A5B9DAB4_9ARCH</name>